<evidence type="ECO:0000313" key="1">
    <source>
        <dbReference type="EMBL" id="ENN80328.1"/>
    </source>
</evidence>
<dbReference type="EMBL" id="KB740562">
    <property type="protein sequence ID" value="ENN80328.1"/>
    <property type="molecule type" value="Genomic_DNA"/>
</dbReference>
<reference evidence="1" key="1">
    <citation type="journal article" date="2013" name="Genome Biol.">
        <title>Draft genome of the mountain pine beetle, Dendroctonus ponderosae Hopkins, a major forest pest.</title>
        <authorList>
            <person name="Keeling C.I."/>
            <person name="Yuen M.M."/>
            <person name="Liao N.Y."/>
            <person name="Docking T.R."/>
            <person name="Chan S.K."/>
            <person name="Taylor G.A."/>
            <person name="Palmquist D.L."/>
            <person name="Jackman S.D."/>
            <person name="Nguyen A."/>
            <person name="Li M."/>
            <person name="Henderson H."/>
            <person name="Janes J.K."/>
            <person name="Zhao Y."/>
            <person name="Pandoh P."/>
            <person name="Moore R."/>
            <person name="Sperling F.A."/>
            <person name="Huber D.P."/>
            <person name="Birol I."/>
            <person name="Jones S.J."/>
            <person name="Bohlmann J."/>
        </authorList>
    </citation>
    <scope>NUCLEOTIDE SEQUENCE</scope>
</reference>
<gene>
    <name evidence="1" type="ORF">YQE_03320</name>
</gene>
<organism evidence="1">
    <name type="scientific">Dendroctonus ponderosae</name>
    <name type="common">Mountain pine beetle</name>
    <dbReference type="NCBI Taxonomy" id="77166"/>
    <lineage>
        <taxon>Eukaryota</taxon>
        <taxon>Metazoa</taxon>
        <taxon>Ecdysozoa</taxon>
        <taxon>Arthropoda</taxon>
        <taxon>Hexapoda</taxon>
        <taxon>Insecta</taxon>
        <taxon>Pterygota</taxon>
        <taxon>Neoptera</taxon>
        <taxon>Endopterygota</taxon>
        <taxon>Coleoptera</taxon>
        <taxon>Polyphaga</taxon>
        <taxon>Cucujiformia</taxon>
        <taxon>Curculionidae</taxon>
        <taxon>Scolytinae</taxon>
        <taxon>Dendroctonus</taxon>
    </lineage>
</organism>
<dbReference type="HOGENOM" id="CLU_2851973_0_0_1"/>
<accession>N6TQJ3</accession>
<proteinExistence type="predicted"/>
<sequence length="65" mass="7690">MLLFVKAPTKHSFAKPRDFRNPPLNGNEMMVLSSVSTKLIKCMSVKEKNWNFIKYLDWTWVHTYA</sequence>
<dbReference type="AlphaFoldDB" id="N6TQJ3"/>
<name>N6TQJ3_DENPD</name>
<feature type="non-terminal residue" evidence="1">
    <location>
        <position position="1"/>
    </location>
</feature>
<protein>
    <submittedName>
        <fullName evidence="1">Uncharacterized protein</fullName>
    </submittedName>
</protein>